<organism evidence="1">
    <name type="scientific">Dulem virus 194</name>
    <dbReference type="NCBI Taxonomy" id="3145671"/>
    <lineage>
        <taxon>Viruses</taxon>
        <taxon>Monodnaviria</taxon>
        <taxon>Sangervirae</taxon>
        <taxon>Phixviricota</taxon>
        <taxon>Malgrandaviricetes</taxon>
        <taxon>Petitvirales</taxon>
        <taxon>Microviridae</taxon>
        <taxon>Microvirus</taxon>
    </lineage>
</organism>
<protein>
    <submittedName>
        <fullName evidence="1">Uncharacterized protein</fullName>
    </submittedName>
</protein>
<proteinExistence type="predicted"/>
<evidence type="ECO:0000313" key="1">
    <source>
        <dbReference type="EMBL" id="XCD08558.1"/>
    </source>
</evidence>
<name>A0AAU8BBE6_9VIRU</name>
<reference evidence="1" key="1">
    <citation type="submission" date="2024-03" db="EMBL/GenBank/DDBJ databases">
        <title>Diverse circular DNA viruses in blood, oral, and fecal samples of captive lemurs.</title>
        <authorList>
            <person name="Paietta E.N."/>
            <person name="Kraberger S."/>
            <person name="Lund M.C."/>
            <person name="Custer J.M."/>
            <person name="Vargas K.M."/>
            <person name="Ehmke E.E."/>
            <person name="Yoder A.D."/>
            <person name="Varsani A."/>
        </authorList>
    </citation>
    <scope>NUCLEOTIDE SEQUENCE</scope>
    <source>
        <strain evidence="1">Duke_43SS_59</strain>
    </source>
</reference>
<accession>A0AAU8BBE6</accession>
<dbReference type="EMBL" id="PP511890">
    <property type="protein sequence ID" value="XCD08558.1"/>
    <property type="molecule type" value="Genomic_DNA"/>
</dbReference>
<sequence length="105" mass="11407">MSNLYVFRDTVSGNTGDVFQAANDAVMRRSCTRTLASASPEIAHDTVVLCIGTLEFDVDNVPIVRSSPPRIALSGSSPDVDLVRDQLMREANRYLFNDGGVDDEA</sequence>